<dbReference type="GO" id="GO:0004401">
    <property type="term" value="F:histidinol-phosphatase activity"/>
    <property type="evidence" value="ECO:0007669"/>
    <property type="project" value="UniProtKB-UniRule"/>
</dbReference>
<sequence length="257" mass="29811">MDVDALMKQFEDFLDEAHRLKALYAKQITLLVGIETEYISDVDLEGLTSLLERVGKRVEYLVGSIHHVRTVPIDFDLPTYGKALELFVPEAPSNTDRHEPFFLEYFDAQYTLLQRFKPEIIGHFDLCRLYTPQIRLSDYPLVWQKIIRNIQYAVGYGALFEINAAAFRKQWKTAYPGEEVLEAILSEGGRFALSDDSHGPHAVGLNYHRAYEYLKGLGVTQIWYLERSDTPNQGDRFVQAVKMEGDWSDHAFWKRRK</sequence>
<dbReference type="PANTHER" id="PTHR21039:SF0">
    <property type="entry name" value="HISTIDINOL-PHOSPHATASE"/>
    <property type="match status" value="1"/>
</dbReference>
<dbReference type="GO" id="GO:0005737">
    <property type="term" value="C:cytoplasm"/>
    <property type="evidence" value="ECO:0007669"/>
    <property type="project" value="TreeGrafter"/>
</dbReference>
<dbReference type="InterPro" id="IPR004013">
    <property type="entry name" value="PHP_dom"/>
</dbReference>
<evidence type="ECO:0000313" key="11">
    <source>
        <dbReference type="Proteomes" id="UP001140091"/>
    </source>
</evidence>
<dbReference type="InterPro" id="IPR010140">
    <property type="entry name" value="Histidinol_P_phosphatase_HisJ"/>
</dbReference>
<dbReference type="Pfam" id="PF02811">
    <property type="entry name" value="PHP"/>
    <property type="match status" value="1"/>
</dbReference>
<evidence type="ECO:0000256" key="3">
    <source>
        <dbReference type="ARBA" id="ARBA00013085"/>
    </source>
</evidence>
<feature type="non-terminal residue" evidence="10">
    <location>
        <position position="1"/>
    </location>
</feature>
<keyword evidence="11" id="KW-1185">Reference proteome</keyword>
<evidence type="ECO:0000256" key="4">
    <source>
        <dbReference type="ARBA" id="ARBA00022605"/>
    </source>
</evidence>
<gene>
    <name evidence="10" type="ORF">H1R20_g3846</name>
</gene>
<reference evidence="10" key="1">
    <citation type="submission" date="2022-06" db="EMBL/GenBank/DDBJ databases">
        <title>Genome Sequence of Candolleomyces eurysporus.</title>
        <authorList>
            <person name="Buettner E."/>
        </authorList>
    </citation>
    <scope>NUCLEOTIDE SEQUENCE</scope>
    <source>
        <strain evidence="10">VTCC 930004</strain>
    </source>
</reference>
<evidence type="ECO:0000256" key="5">
    <source>
        <dbReference type="ARBA" id="ARBA00022801"/>
    </source>
</evidence>
<dbReference type="SUPFAM" id="SSF89550">
    <property type="entry name" value="PHP domain-like"/>
    <property type="match status" value="1"/>
</dbReference>
<keyword evidence="5 8" id="KW-0378">Hydrolase</keyword>
<dbReference type="EMBL" id="JANBPK010000748">
    <property type="protein sequence ID" value="KAJ2933257.1"/>
    <property type="molecule type" value="Genomic_DNA"/>
</dbReference>
<comment type="catalytic activity">
    <reaction evidence="7 8">
        <text>L-histidinol phosphate + H2O = L-histidinol + phosphate</text>
        <dbReference type="Rhea" id="RHEA:14465"/>
        <dbReference type="ChEBI" id="CHEBI:15377"/>
        <dbReference type="ChEBI" id="CHEBI:43474"/>
        <dbReference type="ChEBI" id="CHEBI:57699"/>
        <dbReference type="ChEBI" id="CHEBI:57980"/>
        <dbReference type="EC" id="3.1.3.15"/>
    </reaction>
</comment>
<dbReference type="PANTHER" id="PTHR21039">
    <property type="entry name" value="HISTIDINOL PHOSPHATASE-RELATED"/>
    <property type="match status" value="1"/>
</dbReference>
<dbReference type="NCBIfam" id="TIGR01856">
    <property type="entry name" value="hisJ_fam"/>
    <property type="match status" value="1"/>
</dbReference>
<evidence type="ECO:0000256" key="8">
    <source>
        <dbReference type="RuleBase" id="RU366003"/>
    </source>
</evidence>
<dbReference type="OrthoDB" id="5957391at2759"/>
<name>A0A9W8JER6_9AGAR</name>
<dbReference type="InterPro" id="IPR016195">
    <property type="entry name" value="Pol/histidinol_Pase-like"/>
</dbReference>
<protein>
    <recommendedName>
        <fullName evidence="3 8">Histidinol-phosphatase</fullName>
        <shortName evidence="8">HolPase</shortName>
        <ecNumber evidence="3 8">3.1.3.15</ecNumber>
    </recommendedName>
</protein>
<comment type="pathway">
    <text evidence="1 8">Amino-acid biosynthesis; L-histidine biosynthesis; L-histidine from 5-phospho-alpha-D-ribose 1-diphosphate: step 8/9.</text>
</comment>
<keyword evidence="4 8" id="KW-0028">Amino-acid biosynthesis</keyword>
<comment type="caution">
    <text evidence="10">The sequence shown here is derived from an EMBL/GenBank/DDBJ whole genome shotgun (WGS) entry which is preliminary data.</text>
</comment>
<evidence type="ECO:0000256" key="6">
    <source>
        <dbReference type="ARBA" id="ARBA00023102"/>
    </source>
</evidence>
<keyword evidence="6 8" id="KW-0368">Histidine biosynthesis</keyword>
<proteinExistence type="inferred from homology"/>
<dbReference type="GO" id="GO:0000105">
    <property type="term" value="P:L-histidine biosynthetic process"/>
    <property type="evidence" value="ECO:0007669"/>
    <property type="project" value="UniProtKB-UniRule"/>
</dbReference>
<dbReference type="EC" id="3.1.3.15" evidence="3 8"/>
<feature type="domain" description="PHP" evidence="9">
    <location>
        <begin position="7"/>
        <end position="164"/>
    </location>
</feature>
<dbReference type="Proteomes" id="UP001140091">
    <property type="component" value="Unassembled WGS sequence"/>
</dbReference>
<evidence type="ECO:0000313" key="10">
    <source>
        <dbReference type="EMBL" id="KAJ2933257.1"/>
    </source>
</evidence>
<evidence type="ECO:0000256" key="1">
    <source>
        <dbReference type="ARBA" id="ARBA00004970"/>
    </source>
</evidence>
<evidence type="ECO:0000259" key="9">
    <source>
        <dbReference type="Pfam" id="PF02811"/>
    </source>
</evidence>
<dbReference type="AlphaFoldDB" id="A0A9W8JER6"/>
<evidence type="ECO:0000256" key="2">
    <source>
        <dbReference type="ARBA" id="ARBA00009152"/>
    </source>
</evidence>
<dbReference type="Gene3D" id="3.20.20.140">
    <property type="entry name" value="Metal-dependent hydrolases"/>
    <property type="match status" value="1"/>
</dbReference>
<evidence type="ECO:0000256" key="7">
    <source>
        <dbReference type="ARBA" id="ARBA00049158"/>
    </source>
</evidence>
<accession>A0A9W8JER6</accession>
<comment type="similarity">
    <text evidence="2 8">Belongs to the PHP hydrolase family. HisK subfamily.</text>
</comment>
<organism evidence="10 11">
    <name type="scientific">Candolleomyces eurysporus</name>
    <dbReference type="NCBI Taxonomy" id="2828524"/>
    <lineage>
        <taxon>Eukaryota</taxon>
        <taxon>Fungi</taxon>
        <taxon>Dikarya</taxon>
        <taxon>Basidiomycota</taxon>
        <taxon>Agaricomycotina</taxon>
        <taxon>Agaricomycetes</taxon>
        <taxon>Agaricomycetidae</taxon>
        <taxon>Agaricales</taxon>
        <taxon>Agaricineae</taxon>
        <taxon>Psathyrellaceae</taxon>
        <taxon>Candolleomyces</taxon>
    </lineage>
</organism>